<gene>
    <name evidence="4" type="ORF">SAMN04489716_2875</name>
</gene>
<feature type="transmembrane region" description="Helical" evidence="2">
    <location>
        <begin position="72"/>
        <end position="94"/>
    </location>
</feature>
<dbReference type="SUPFAM" id="SSF50370">
    <property type="entry name" value="Ricin B-like lectins"/>
    <property type="match status" value="1"/>
</dbReference>
<feature type="region of interest" description="Disordered" evidence="1">
    <location>
        <begin position="112"/>
        <end position="168"/>
    </location>
</feature>
<evidence type="ECO:0000259" key="3">
    <source>
        <dbReference type="Pfam" id="PF14200"/>
    </source>
</evidence>
<dbReference type="InterPro" id="IPR035992">
    <property type="entry name" value="Ricin_B-like_lectins"/>
</dbReference>
<feature type="domain" description="Ricin B lectin" evidence="3">
    <location>
        <begin position="224"/>
        <end position="317"/>
    </location>
</feature>
<dbReference type="InterPro" id="IPR000772">
    <property type="entry name" value="Ricin_B_lectin"/>
</dbReference>
<evidence type="ECO:0000313" key="5">
    <source>
        <dbReference type="Proteomes" id="UP000198688"/>
    </source>
</evidence>
<dbReference type="Proteomes" id="UP000198688">
    <property type="component" value="Chromosome I"/>
</dbReference>
<keyword evidence="2" id="KW-1133">Transmembrane helix</keyword>
<dbReference type="Gene3D" id="2.80.10.50">
    <property type="match status" value="1"/>
</dbReference>
<organism evidence="4 5">
    <name type="scientific">Actinoplanes derwentensis</name>
    <dbReference type="NCBI Taxonomy" id="113562"/>
    <lineage>
        <taxon>Bacteria</taxon>
        <taxon>Bacillati</taxon>
        <taxon>Actinomycetota</taxon>
        <taxon>Actinomycetes</taxon>
        <taxon>Micromonosporales</taxon>
        <taxon>Micromonosporaceae</taxon>
        <taxon>Actinoplanes</taxon>
    </lineage>
</organism>
<dbReference type="RefSeq" id="WP_307833772.1">
    <property type="nucleotide sequence ID" value="NZ_BOMJ01000001.1"/>
</dbReference>
<keyword evidence="2" id="KW-0472">Membrane</keyword>
<dbReference type="Pfam" id="PF14200">
    <property type="entry name" value="RicinB_lectin_2"/>
    <property type="match status" value="1"/>
</dbReference>
<protein>
    <submittedName>
        <fullName evidence="4">Ricin-type beta-trefoil lectin domain-containing protein</fullName>
    </submittedName>
</protein>
<dbReference type="PROSITE" id="PS50231">
    <property type="entry name" value="RICIN_B_LECTIN"/>
    <property type="match status" value="1"/>
</dbReference>
<feature type="compositionally biased region" description="Polar residues" evidence="1">
    <location>
        <begin position="148"/>
        <end position="168"/>
    </location>
</feature>
<keyword evidence="2" id="KW-0812">Transmembrane</keyword>
<dbReference type="AlphaFoldDB" id="A0A1H1YJ73"/>
<dbReference type="EMBL" id="LT629758">
    <property type="protein sequence ID" value="SDT21472.1"/>
    <property type="molecule type" value="Genomic_DNA"/>
</dbReference>
<proteinExistence type="predicted"/>
<reference evidence="4 5" key="1">
    <citation type="submission" date="2016-10" db="EMBL/GenBank/DDBJ databases">
        <authorList>
            <person name="de Groot N.N."/>
        </authorList>
    </citation>
    <scope>NUCLEOTIDE SEQUENCE [LARGE SCALE GENOMIC DNA]</scope>
    <source>
        <strain evidence="4 5">DSM 43941</strain>
    </source>
</reference>
<accession>A0A1H1YJ73</accession>
<sequence>MPESLRDIVARSLAKNPADRPTATALLDMLIRPGAPVAAPIVPAALAVPAGPSAPADVPEVSAPERPRRGRILTAALAGATAVLIGAAATAWALTGKPETVAAETLPQSMNSSAAAPVAQSSRKPAPSAAAAGASRRPSTGSGGAKPSEQTPAPSGTPESSTAAKASGQTGLPLARVADGAAVQSQPYFVRNLAVGHCFDLEWYDKGRPDLPVNQFACRPTEPDNQEWRFVPRFDADGYHLYWIQNIDDDLCLDPLGVGSVESGSKLTEMVCYEEDNQEFRLEPKGTSGGLRYFWLRNVASGLCIAVASETEGDQLILDSCEAGDDRRWALLTKTDF</sequence>
<keyword evidence="4" id="KW-0430">Lectin</keyword>
<dbReference type="GO" id="GO:0030246">
    <property type="term" value="F:carbohydrate binding"/>
    <property type="evidence" value="ECO:0007669"/>
    <property type="project" value="UniProtKB-KW"/>
</dbReference>
<evidence type="ECO:0000313" key="4">
    <source>
        <dbReference type="EMBL" id="SDT21472.1"/>
    </source>
</evidence>
<dbReference type="CDD" id="cd00161">
    <property type="entry name" value="beta-trefoil_Ricin-like"/>
    <property type="match status" value="1"/>
</dbReference>
<name>A0A1H1YJ73_9ACTN</name>
<evidence type="ECO:0000256" key="2">
    <source>
        <dbReference type="SAM" id="Phobius"/>
    </source>
</evidence>
<keyword evidence="5" id="KW-1185">Reference proteome</keyword>
<feature type="compositionally biased region" description="Low complexity" evidence="1">
    <location>
        <begin position="119"/>
        <end position="140"/>
    </location>
</feature>
<dbReference type="STRING" id="113562.SAMN04489716_2875"/>
<evidence type="ECO:0000256" key="1">
    <source>
        <dbReference type="SAM" id="MobiDB-lite"/>
    </source>
</evidence>